<protein>
    <recommendedName>
        <fullName evidence="4">HNH endonuclease</fullName>
    </recommendedName>
</protein>
<evidence type="ECO:0000256" key="1">
    <source>
        <dbReference type="SAM" id="MobiDB-lite"/>
    </source>
</evidence>
<sequence>MTSAPAMTGAEADRYLNEAQQLVKNITSGRWIAGGLQAGGGMAALDDRARPVDQLNAAGLGWFAPQVQPLQDAYDRMAGSASAVQSFTDAWRRASDAVRAVSERLAGCAPTETAKWCDVAGDKYRARAAEIATALAGVAALCEAKSAAAVAMAEVVADTRKRIGELLAGLVRDLISSVGQARAVQGGLTVQIVADGSRMIDSYAAPIAALEQNLRDSVHNLIQLPGSDGRANQFITDQQAVDSAGWFGQVYQILIDILTNEKGGGRILEPSSPGTVPQRAGPRTTPRPNPQTQNNSSGTVPTSVPPIPPILLTGRNVAQNRVGWWYPQVVDRRTMRMIEYPGDGLVKVPLEQRVPPLTGMDKAAYIREFYRRGHQLAPGATWDGVDLHHIRPREYGGTNDFDNLVPVDRAAHRELFNRWWADY</sequence>
<accession>A0ABS4TUB4</accession>
<organism evidence="2 3">
    <name type="scientific">Kibdelosporangium banguiense</name>
    <dbReference type="NCBI Taxonomy" id="1365924"/>
    <lineage>
        <taxon>Bacteria</taxon>
        <taxon>Bacillati</taxon>
        <taxon>Actinomycetota</taxon>
        <taxon>Actinomycetes</taxon>
        <taxon>Pseudonocardiales</taxon>
        <taxon>Pseudonocardiaceae</taxon>
        <taxon>Kibdelosporangium</taxon>
    </lineage>
</organism>
<dbReference type="InterPro" id="IPR003615">
    <property type="entry name" value="HNH_nuc"/>
</dbReference>
<comment type="caution">
    <text evidence="2">The sequence shown here is derived from an EMBL/GenBank/DDBJ whole genome shotgun (WGS) entry which is preliminary data.</text>
</comment>
<dbReference type="EMBL" id="JAGINW010000001">
    <property type="protein sequence ID" value="MBP2327987.1"/>
    <property type="molecule type" value="Genomic_DNA"/>
</dbReference>
<dbReference type="Proteomes" id="UP001519332">
    <property type="component" value="Unassembled WGS sequence"/>
</dbReference>
<feature type="region of interest" description="Disordered" evidence="1">
    <location>
        <begin position="265"/>
        <end position="304"/>
    </location>
</feature>
<feature type="compositionally biased region" description="Low complexity" evidence="1">
    <location>
        <begin position="282"/>
        <end position="302"/>
    </location>
</feature>
<keyword evidence="3" id="KW-1185">Reference proteome</keyword>
<reference evidence="2 3" key="1">
    <citation type="submission" date="2021-03" db="EMBL/GenBank/DDBJ databases">
        <title>Sequencing the genomes of 1000 actinobacteria strains.</title>
        <authorList>
            <person name="Klenk H.-P."/>
        </authorList>
    </citation>
    <scope>NUCLEOTIDE SEQUENCE [LARGE SCALE GENOMIC DNA]</scope>
    <source>
        <strain evidence="2 3">DSM 46670</strain>
    </source>
</reference>
<gene>
    <name evidence="2" type="ORF">JOF56_008372</name>
</gene>
<proteinExistence type="predicted"/>
<dbReference type="RefSeq" id="WP_209645072.1">
    <property type="nucleotide sequence ID" value="NZ_JAGINW010000001.1"/>
</dbReference>
<evidence type="ECO:0008006" key="4">
    <source>
        <dbReference type="Google" id="ProtNLM"/>
    </source>
</evidence>
<dbReference type="CDD" id="cd00085">
    <property type="entry name" value="HNHc"/>
    <property type="match status" value="1"/>
</dbReference>
<name>A0ABS4TUB4_9PSEU</name>
<evidence type="ECO:0000313" key="2">
    <source>
        <dbReference type="EMBL" id="MBP2327987.1"/>
    </source>
</evidence>
<evidence type="ECO:0000313" key="3">
    <source>
        <dbReference type="Proteomes" id="UP001519332"/>
    </source>
</evidence>